<sequence>MKVLILGSGVIGVTSAYYLARAGHEVTVVDRQPEPALETSFANAGEVSPGYSSPWAGPGVPVKAIKWLLMKHGPLVIRPKLDPVMWVWLLKMLRNCTSARYAVNKSRMIPIAEYSRDALRDLRRDIGIQYDERSQGTLQLFRYQAQLDGTAEDIAVLKQYGVPFEVLNREGCIAVEPALAGVKEKFVGGRRLPQDETGDCHMFTQALARHAQALGVRFLFNTSIDRIVTDGARVSGVATSAGLLQADAYVLALGSWSSRLLAPLGISLPVYPVKGYSITVPIKDASGAPESTVMDESYKVAITRLGNRIRVGGTAEISGYSDKLYDARRATLDHSLTDLFPRGGDLSKATFWSGLRPMTPDGPPVIGRTHYANLHLNTGHGTLGWTMSCGSGRVLADMLSGKKPDIDVSALSVERYKHRFG</sequence>
<keyword evidence="5 7" id="KW-0560">Oxidoreductase</keyword>
<dbReference type="GO" id="GO:0055130">
    <property type="term" value="P:D-alanine catabolic process"/>
    <property type="evidence" value="ECO:0007669"/>
    <property type="project" value="TreeGrafter"/>
</dbReference>
<evidence type="ECO:0000256" key="1">
    <source>
        <dbReference type="ARBA" id="ARBA00001974"/>
    </source>
</evidence>
<evidence type="ECO:0000313" key="10">
    <source>
        <dbReference type="Proteomes" id="UP000183174"/>
    </source>
</evidence>
<dbReference type="SUPFAM" id="SSF54373">
    <property type="entry name" value="FAD-linked reductases, C-terminal domain"/>
    <property type="match status" value="1"/>
</dbReference>
<name>A0A1C3WR20_9BRAD</name>
<proteinExistence type="inferred from homology"/>
<dbReference type="SUPFAM" id="SSF51905">
    <property type="entry name" value="FAD/NAD(P)-binding domain"/>
    <property type="match status" value="1"/>
</dbReference>
<dbReference type="InterPro" id="IPR006076">
    <property type="entry name" value="FAD-dep_OxRdtase"/>
</dbReference>
<organism evidence="9 10">
    <name type="scientific">Bradyrhizobium yuanmingense</name>
    <dbReference type="NCBI Taxonomy" id="108015"/>
    <lineage>
        <taxon>Bacteria</taxon>
        <taxon>Pseudomonadati</taxon>
        <taxon>Pseudomonadota</taxon>
        <taxon>Alphaproteobacteria</taxon>
        <taxon>Hyphomicrobiales</taxon>
        <taxon>Nitrobacteraceae</taxon>
        <taxon>Bradyrhizobium</taxon>
    </lineage>
</organism>
<comment type="function">
    <text evidence="7">Oxidative deamination of D-amino acids.</text>
</comment>
<keyword evidence="4 7" id="KW-0274">FAD</keyword>
<evidence type="ECO:0000256" key="2">
    <source>
        <dbReference type="ARBA" id="ARBA00009410"/>
    </source>
</evidence>
<dbReference type="PANTHER" id="PTHR13847">
    <property type="entry name" value="SARCOSINE DEHYDROGENASE-RELATED"/>
    <property type="match status" value="1"/>
</dbReference>
<dbReference type="GO" id="GO:0005886">
    <property type="term" value="C:plasma membrane"/>
    <property type="evidence" value="ECO:0007669"/>
    <property type="project" value="TreeGrafter"/>
</dbReference>
<dbReference type="RefSeq" id="WP_074448092.1">
    <property type="nucleotide sequence ID" value="NZ_FMAE01000007.1"/>
</dbReference>
<evidence type="ECO:0000256" key="7">
    <source>
        <dbReference type="HAMAP-Rule" id="MF_01202"/>
    </source>
</evidence>
<comment type="catalytic activity">
    <reaction evidence="6 7">
        <text>a D-alpha-amino acid + A + H2O = a 2-oxocarboxylate + AH2 + NH4(+)</text>
        <dbReference type="Rhea" id="RHEA:18125"/>
        <dbReference type="ChEBI" id="CHEBI:13193"/>
        <dbReference type="ChEBI" id="CHEBI:15377"/>
        <dbReference type="ChEBI" id="CHEBI:17499"/>
        <dbReference type="ChEBI" id="CHEBI:28938"/>
        <dbReference type="ChEBI" id="CHEBI:35179"/>
        <dbReference type="ChEBI" id="CHEBI:59871"/>
    </reaction>
</comment>
<dbReference type="Gene3D" id="3.30.9.10">
    <property type="entry name" value="D-Amino Acid Oxidase, subunit A, domain 2"/>
    <property type="match status" value="1"/>
</dbReference>
<dbReference type="GO" id="GO:0005737">
    <property type="term" value="C:cytoplasm"/>
    <property type="evidence" value="ECO:0007669"/>
    <property type="project" value="TreeGrafter"/>
</dbReference>
<dbReference type="EMBL" id="FMAE01000007">
    <property type="protein sequence ID" value="SCB42410.1"/>
    <property type="molecule type" value="Genomic_DNA"/>
</dbReference>
<dbReference type="FunFam" id="3.50.50.60:FF:000020">
    <property type="entry name" value="D-amino acid dehydrogenase"/>
    <property type="match status" value="1"/>
</dbReference>
<evidence type="ECO:0000313" key="9">
    <source>
        <dbReference type="EMBL" id="SCB42410.1"/>
    </source>
</evidence>
<protein>
    <recommendedName>
        <fullName evidence="7">D-amino acid dehydrogenase</fullName>
        <ecNumber evidence="7">1.4.99.-</ecNumber>
    </recommendedName>
</protein>
<dbReference type="Proteomes" id="UP000183174">
    <property type="component" value="Unassembled WGS sequence"/>
</dbReference>
<dbReference type="EC" id="1.4.99.-" evidence="7"/>
<feature type="domain" description="FAD dependent oxidoreductase" evidence="8">
    <location>
        <begin position="2"/>
        <end position="398"/>
    </location>
</feature>
<dbReference type="Pfam" id="PF01266">
    <property type="entry name" value="DAO"/>
    <property type="match status" value="1"/>
</dbReference>
<evidence type="ECO:0000259" key="8">
    <source>
        <dbReference type="Pfam" id="PF01266"/>
    </source>
</evidence>
<dbReference type="Gene3D" id="3.50.50.60">
    <property type="entry name" value="FAD/NAD(P)-binding domain"/>
    <property type="match status" value="2"/>
</dbReference>
<keyword evidence="3 7" id="KW-0285">Flavoprotein</keyword>
<dbReference type="PRINTS" id="PR00469">
    <property type="entry name" value="PNDRDTASEII"/>
</dbReference>
<dbReference type="NCBIfam" id="NF001933">
    <property type="entry name" value="PRK00711.1"/>
    <property type="match status" value="1"/>
</dbReference>
<evidence type="ECO:0000256" key="4">
    <source>
        <dbReference type="ARBA" id="ARBA00022827"/>
    </source>
</evidence>
<evidence type="ECO:0000256" key="3">
    <source>
        <dbReference type="ARBA" id="ARBA00022630"/>
    </source>
</evidence>
<dbReference type="InterPro" id="IPR036188">
    <property type="entry name" value="FAD/NAD-bd_sf"/>
</dbReference>
<reference evidence="9 10" key="1">
    <citation type="submission" date="2016-08" db="EMBL/GenBank/DDBJ databases">
        <authorList>
            <person name="Seilhamer J.J."/>
        </authorList>
    </citation>
    <scope>NUCLEOTIDE SEQUENCE [LARGE SCALE GENOMIC DNA]</scope>
    <source>
        <strain evidence="9 10">CCBAU 10071</strain>
    </source>
</reference>
<dbReference type="PANTHER" id="PTHR13847:SF280">
    <property type="entry name" value="D-AMINO ACID DEHYDROGENASE"/>
    <property type="match status" value="1"/>
</dbReference>
<comment type="cofactor">
    <cofactor evidence="1 7">
        <name>FAD</name>
        <dbReference type="ChEBI" id="CHEBI:57692"/>
    </cofactor>
</comment>
<evidence type="ECO:0000256" key="6">
    <source>
        <dbReference type="ARBA" id="ARBA00047884"/>
    </source>
</evidence>
<feature type="binding site" evidence="7">
    <location>
        <begin position="3"/>
        <end position="17"/>
    </location>
    <ligand>
        <name>FAD</name>
        <dbReference type="ChEBI" id="CHEBI:57692"/>
    </ligand>
</feature>
<comment type="similarity">
    <text evidence="2 7">Belongs to the DadA oxidoreductase family.</text>
</comment>
<accession>A0A1C3WR20</accession>
<evidence type="ECO:0000256" key="5">
    <source>
        <dbReference type="ARBA" id="ARBA00023002"/>
    </source>
</evidence>
<gene>
    <name evidence="7" type="primary">dadA</name>
    <name evidence="9" type="ORF">GA0061099_100735</name>
</gene>
<dbReference type="GO" id="GO:0008718">
    <property type="term" value="F:D-amino-acid dehydrogenase activity"/>
    <property type="evidence" value="ECO:0007669"/>
    <property type="project" value="UniProtKB-UniRule"/>
</dbReference>
<dbReference type="InterPro" id="IPR023080">
    <property type="entry name" value="DadA"/>
</dbReference>
<dbReference type="HAMAP" id="MF_01202">
    <property type="entry name" value="DadA"/>
    <property type="match status" value="1"/>
</dbReference>
<dbReference type="AlphaFoldDB" id="A0A1C3WR20"/>